<dbReference type="GO" id="GO:0005886">
    <property type="term" value="C:plasma membrane"/>
    <property type="evidence" value="ECO:0007669"/>
    <property type="project" value="UniProtKB-SubCell"/>
</dbReference>
<comment type="pathway">
    <text evidence="2">Cell wall biogenesis; lipoteichoic acid biosynthesis.</text>
</comment>
<dbReference type="InterPro" id="IPR017850">
    <property type="entry name" value="Alkaline_phosphatase_core_sf"/>
</dbReference>
<dbReference type="InterPro" id="IPR000917">
    <property type="entry name" value="Sulfatase_N"/>
</dbReference>
<dbReference type="AlphaFoldDB" id="A0A1C6H057"/>
<evidence type="ECO:0000313" key="10">
    <source>
        <dbReference type="EMBL" id="SCJ51064.1"/>
    </source>
</evidence>
<evidence type="ECO:0000256" key="1">
    <source>
        <dbReference type="ARBA" id="ARBA00004651"/>
    </source>
</evidence>
<feature type="transmembrane region" description="Helical" evidence="8">
    <location>
        <begin position="102"/>
        <end position="120"/>
    </location>
</feature>
<keyword evidence="5 8" id="KW-1133">Transmembrane helix</keyword>
<evidence type="ECO:0000259" key="9">
    <source>
        <dbReference type="Pfam" id="PF00884"/>
    </source>
</evidence>
<dbReference type="SUPFAM" id="SSF53649">
    <property type="entry name" value="Alkaline phosphatase-like"/>
    <property type="match status" value="1"/>
</dbReference>
<dbReference type="InterPro" id="IPR050448">
    <property type="entry name" value="OpgB/LTA_synthase_biosynth"/>
</dbReference>
<dbReference type="Gene3D" id="3.40.720.10">
    <property type="entry name" value="Alkaline Phosphatase, subunit A"/>
    <property type="match status" value="1"/>
</dbReference>
<comment type="subcellular location">
    <subcellularLocation>
        <location evidence="1">Cell membrane</location>
        <topology evidence="1">Multi-pass membrane protein</topology>
    </subcellularLocation>
</comment>
<accession>A0A1C6H057</accession>
<feature type="transmembrane region" description="Helical" evidence="8">
    <location>
        <begin position="71"/>
        <end position="90"/>
    </location>
</feature>
<feature type="transmembrane region" description="Helical" evidence="8">
    <location>
        <begin position="127"/>
        <end position="145"/>
    </location>
</feature>
<organism evidence="10">
    <name type="scientific">uncultured Anaerotruncus sp</name>
    <dbReference type="NCBI Taxonomy" id="905011"/>
    <lineage>
        <taxon>Bacteria</taxon>
        <taxon>Bacillati</taxon>
        <taxon>Bacillota</taxon>
        <taxon>Clostridia</taxon>
        <taxon>Eubacteriales</taxon>
        <taxon>Oscillospiraceae</taxon>
        <taxon>Anaerotruncus</taxon>
        <taxon>environmental samples</taxon>
    </lineage>
</organism>
<evidence type="ECO:0000256" key="4">
    <source>
        <dbReference type="ARBA" id="ARBA00022692"/>
    </source>
</evidence>
<feature type="region of interest" description="Disordered" evidence="7">
    <location>
        <begin position="663"/>
        <end position="698"/>
    </location>
</feature>
<sequence>MSFRFNKKRSLYALPITAALLAGLLLLGNVFVNENGNLRRMHYIACFIFAVLIGLALTFDWNIGEKLQKHVVHSCLFLSPLAAFCIIEIFNDNNPFEIKPGAIVLNYLWFLVLHLLVYALSNRMRVTVITVNALAFILGAAYQAVLTFRGTPVLPGDLLVLGIAMDVAGGYSYKVTDLLVLAVLVLAFVIILAIKLCQVKVREKLWHRAALALAAPLFALLFYATPLMDWMGLSFTLWQPAKQYQRNGVVTYFAMNLKYISIKEPEEYSAEKAQQIIKNGDYKSDTAKASKKSPNVIAIMNETFSDLGVVGDLQTDQDYMPFVRSLKENTVKGTLYVPVKGAGTCNTEFEFITGNSMSHLSPGVYPYQQYIEEPTDSLASILKEQGYTTSAIHPYYPEGWNRENVYPLLGFDRFYSIYDFEKQETPPEKIRDYISDRESYRKIIDLYESRMPGEKMFVFNVTMQNHGGYNYSDYEPTVHITKPEGTYDDAEQYLSLIKESDTAFQELVNYFSQQEEPTIILMFGDHQPKLQTKFFEKLMGKSLDDLTIEETQKLYEVPFVIWANYDIEEQEIARISTNYLSSLLLKTAGLKLPAYNKFLLNLYKEFPVIDSTGIIDKNGQYYAVGDPGTDNPLLDEYSILQYNNLFDPKNKLKGVFALKVKKEDPPADLGSSSSQSSDTGPTSPDTQQTSSENTAAAA</sequence>
<evidence type="ECO:0000256" key="7">
    <source>
        <dbReference type="SAM" id="MobiDB-lite"/>
    </source>
</evidence>
<feature type="domain" description="Sulfatase N-terminal" evidence="9">
    <location>
        <begin position="294"/>
        <end position="589"/>
    </location>
</feature>
<proteinExistence type="predicted"/>
<dbReference type="EMBL" id="FMHG01000001">
    <property type="protein sequence ID" value="SCJ51064.1"/>
    <property type="molecule type" value="Genomic_DNA"/>
</dbReference>
<feature type="compositionally biased region" description="Low complexity" evidence="7">
    <location>
        <begin position="670"/>
        <end position="687"/>
    </location>
</feature>
<dbReference type="PANTHER" id="PTHR47371:SF3">
    <property type="entry name" value="PHOSPHOGLYCEROL TRANSFERASE I"/>
    <property type="match status" value="1"/>
</dbReference>
<evidence type="ECO:0000256" key="2">
    <source>
        <dbReference type="ARBA" id="ARBA00004936"/>
    </source>
</evidence>
<evidence type="ECO:0000256" key="5">
    <source>
        <dbReference type="ARBA" id="ARBA00022989"/>
    </source>
</evidence>
<keyword evidence="3" id="KW-1003">Cell membrane</keyword>
<keyword evidence="4 8" id="KW-0812">Transmembrane</keyword>
<feature type="compositionally biased region" description="Polar residues" evidence="7">
    <location>
        <begin position="688"/>
        <end position="698"/>
    </location>
</feature>
<feature type="transmembrane region" description="Helical" evidence="8">
    <location>
        <begin position="178"/>
        <end position="197"/>
    </location>
</feature>
<dbReference type="Pfam" id="PF00884">
    <property type="entry name" value="Sulfatase"/>
    <property type="match status" value="1"/>
</dbReference>
<evidence type="ECO:0000256" key="6">
    <source>
        <dbReference type="ARBA" id="ARBA00023136"/>
    </source>
</evidence>
<protein>
    <submittedName>
        <fullName evidence="10">Lipoteichoic acid synthase 1</fullName>
    </submittedName>
</protein>
<dbReference type="PANTHER" id="PTHR47371">
    <property type="entry name" value="LIPOTEICHOIC ACID SYNTHASE"/>
    <property type="match status" value="1"/>
</dbReference>
<keyword evidence="6 8" id="KW-0472">Membrane</keyword>
<gene>
    <name evidence="10" type="primary">ltaS1</name>
    <name evidence="10" type="ORF">SAMEA3545359_00625</name>
</gene>
<evidence type="ECO:0000256" key="8">
    <source>
        <dbReference type="SAM" id="Phobius"/>
    </source>
</evidence>
<name>A0A1C6H057_9FIRM</name>
<feature type="transmembrane region" description="Helical" evidence="8">
    <location>
        <begin position="42"/>
        <end position="59"/>
    </location>
</feature>
<reference evidence="10" key="1">
    <citation type="submission" date="2015-09" db="EMBL/GenBank/DDBJ databases">
        <authorList>
            <consortium name="Pathogen Informatics"/>
        </authorList>
    </citation>
    <scope>NUCLEOTIDE SEQUENCE</scope>
    <source>
        <strain evidence="10">2789STDY5834896</strain>
    </source>
</reference>
<dbReference type="CDD" id="cd16015">
    <property type="entry name" value="LTA_synthase"/>
    <property type="match status" value="1"/>
</dbReference>
<evidence type="ECO:0000256" key="3">
    <source>
        <dbReference type="ARBA" id="ARBA00022475"/>
    </source>
</evidence>
<feature type="transmembrane region" description="Helical" evidence="8">
    <location>
        <begin position="209"/>
        <end position="233"/>
    </location>
</feature>